<evidence type="ECO:0000259" key="1">
    <source>
        <dbReference type="Pfam" id="PF19263"/>
    </source>
</evidence>
<gene>
    <name evidence="2" type="ORF">CYMTET_20565</name>
</gene>
<evidence type="ECO:0000313" key="2">
    <source>
        <dbReference type="EMBL" id="KAK3271064.1"/>
    </source>
</evidence>
<keyword evidence="3" id="KW-1185">Reference proteome</keyword>
<proteinExistence type="predicted"/>
<protein>
    <recommendedName>
        <fullName evidence="1">NrS-1 polymerase-like helicase domain-containing protein</fullName>
    </recommendedName>
</protein>
<name>A0AAE0G3T2_9CHLO</name>
<sequence>MVRCWPHPVTKPPHRSSGIKFLRRLLANCEAEKHRAHSTDSHNFVTIADDDDTDQEVTSNCGRHSLHFHSQRQRDGRDSGPYKLTTLETEQGSFKRKRKEASPTLINKLIRFTTDGKVCSASKAPIEYDVHDDGTFTAKCKNSTCWRCPIDLQSFKPHMINFFKTNFIQNNITINVLPHSNKKEVVQSGVDHPIDVEFSDSGKLKQYNSRYACAKYGSSMIILDMANHGSCEEGREQGFSYWHPPAFHTHMAVDQKTVIAKNDTHTKIFWSKIWMDHPKRKTYNGITFEPRVDIVPSGYYNLWKGFSVNPTSLPTPTGERGVEMYLQLVREGACAGDENCYEYLLDWMAHAVQKPWEKPEVAIILFGGQGDGKGVMIREFGKLFGKHYKQVAHSRHFTGHFNALLSDCILLFIDEATNNAKDAHIVKNQITEEWTVLEKKGKDSLDVRSRLHIMMATNVMWPIENDDRRVHIMKVSSRFNRNYDFFNELCKSMNEGGREYLMHVLQNRNIADFIPQKMPEDADSVKTVRLEAKMANMSLIQEWCYMNLCDSAFPFCATEPLETVTVFDTFKDQMKHRGEQKIAEISRIGFTKKMKEIFVGSLSIKTGSSNRRLLEFANLDLCKTDFAKFMKVNPENMEWNGI</sequence>
<accession>A0AAE0G3T2</accession>
<dbReference type="InterPro" id="IPR045455">
    <property type="entry name" value="NrS-1_pol-like_helicase"/>
</dbReference>
<dbReference type="Gene3D" id="3.40.50.300">
    <property type="entry name" value="P-loop containing nucleotide triphosphate hydrolases"/>
    <property type="match status" value="1"/>
</dbReference>
<dbReference type="Proteomes" id="UP001190700">
    <property type="component" value="Unassembled WGS sequence"/>
</dbReference>
<dbReference type="EMBL" id="LGRX02010033">
    <property type="protein sequence ID" value="KAK3271064.1"/>
    <property type="molecule type" value="Genomic_DNA"/>
</dbReference>
<dbReference type="Pfam" id="PF19263">
    <property type="entry name" value="DUF5906"/>
    <property type="match status" value="1"/>
</dbReference>
<dbReference type="InterPro" id="IPR027417">
    <property type="entry name" value="P-loop_NTPase"/>
</dbReference>
<reference evidence="2 3" key="1">
    <citation type="journal article" date="2015" name="Genome Biol. Evol.">
        <title>Comparative Genomics of a Bacterivorous Green Alga Reveals Evolutionary Causalities and Consequences of Phago-Mixotrophic Mode of Nutrition.</title>
        <authorList>
            <person name="Burns J.A."/>
            <person name="Paasch A."/>
            <person name="Narechania A."/>
            <person name="Kim E."/>
        </authorList>
    </citation>
    <scope>NUCLEOTIDE SEQUENCE [LARGE SCALE GENOMIC DNA]</scope>
    <source>
        <strain evidence="2 3">PLY_AMNH</strain>
    </source>
</reference>
<feature type="domain" description="NrS-1 polymerase-like helicase" evidence="1">
    <location>
        <begin position="365"/>
        <end position="469"/>
    </location>
</feature>
<dbReference type="SUPFAM" id="SSF52540">
    <property type="entry name" value="P-loop containing nucleoside triphosphate hydrolases"/>
    <property type="match status" value="1"/>
</dbReference>
<dbReference type="AlphaFoldDB" id="A0AAE0G3T2"/>
<evidence type="ECO:0000313" key="3">
    <source>
        <dbReference type="Proteomes" id="UP001190700"/>
    </source>
</evidence>
<comment type="caution">
    <text evidence="2">The sequence shown here is derived from an EMBL/GenBank/DDBJ whole genome shotgun (WGS) entry which is preliminary data.</text>
</comment>
<organism evidence="2 3">
    <name type="scientific">Cymbomonas tetramitiformis</name>
    <dbReference type="NCBI Taxonomy" id="36881"/>
    <lineage>
        <taxon>Eukaryota</taxon>
        <taxon>Viridiplantae</taxon>
        <taxon>Chlorophyta</taxon>
        <taxon>Pyramimonadophyceae</taxon>
        <taxon>Pyramimonadales</taxon>
        <taxon>Pyramimonadaceae</taxon>
        <taxon>Cymbomonas</taxon>
    </lineage>
</organism>